<dbReference type="InterPro" id="IPR054733">
    <property type="entry name" value="PqqF_C_3"/>
</dbReference>
<protein>
    <recommendedName>
        <fullName evidence="13">Coenzyme PQQ synthesis protein F</fullName>
    </recommendedName>
</protein>
<evidence type="ECO:0000256" key="1">
    <source>
        <dbReference type="ARBA" id="ARBA00007261"/>
    </source>
</evidence>
<dbReference type="PANTHER" id="PTHR43690:SF18">
    <property type="entry name" value="INSULIN-DEGRADING ENZYME-RELATED"/>
    <property type="match status" value="1"/>
</dbReference>
<evidence type="ECO:0000259" key="8">
    <source>
        <dbReference type="Pfam" id="PF22454"/>
    </source>
</evidence>
<evidence type="ECO:0000256" key="3">
    <source>
        <dbReference type="ARBA" id="ARBA00022723"/>
    </source>
</evidence>
<keyword evidence="12" id="KW-1185">Reference proteome</keyword>
<keyword evidence="3" id="KW-0479">Metal-binding</keyword>
<dbReference type="InterPro" id="IPR011249">
    <property type="entry name" value="Metalloenz_LuxS/M16"/>
</dbReference>
<evidence type="ECO:0000313" key="11">
    <source>
        <dbReference type="EMBL" id="RWR01221.1"/>
    </source>
</evidence>
<evidence type="ECO:0000259" key="7">
    <source>
        <dbReference type="Pfam" id="PF00675"/>
    </source>
</evidence>
<keyword evidence="5" id="KW-0862">Zinc</keyword>
<dbReference type="PANTHER" id="PTHR43690">
    <property type="entry name" value="NARDILYSIN"/>
    <property type="match status" value="1"/>
</dbReference>
<dbReference type="SUPFAM" id="SSF63411">
    <property type="entry name" value="LuxS/MPP-like metallohydrolase"/>
    <property type="match status" value="3"/>
</dbReference>
<dbReference type="Pfam" id="PF00675">
    <property type="entry name" value="Peptidase_M16"/>
    <property type="match status" value="1"/>
</dbReference>
<sequence length="803" mass="89306">MSGPLIPLCLTLANGLRVRLISDPLASRAAALVQLTAGSHDEPDEWPGLAHLLEHVVFSGSKGYQEEHRLMSWAQAEGAKLNATTHATSTSWFFDSPMEKLSEGLARLVDMLAYPLLSPQAIQQEVAVIDAEYRMLASHADTQREAALAQTFVSPPALQRFHVGNRNHFGDNSVALQQALQRYHRHFFSAQNMTLWLQGPCSVERLTELAETYGSRFANNGKAPEKLTEEVRLRTDRYFRLRIQDAPRLSFAFPLHPVEQQDCQPLTLLRQLLTDEAQGSLLAVLREKGYCDNLQVSLPYYTPDAAILRIEFEVTDSDSALSAAIEAIFTVWLSSLARLDAAQLQHYRQLAGQDFTRLTPIDQLRARAFGFAPVSQSASRLAASWPHWISQLTPENMTRLWVSPEEQGTEITVQGFTLSMNTRSWAQPPSAVTSPAGVFYSAQQPIAQPFLPPQRVTLPHIQPDSGTATLLLSPVQGRLLSPRLAYAIQASLRTIVGQCKHAGGQLRFTEHQGEWLLELTASHDVMLSTLAEMLVRIAHPSASQRAQGERLFQAEQQRLKSDIAVRYLLNQLPAVLFGEDENGLPPWQATLYGGDRLLCDALSRLLSSFPAAVNPPAQLDAMPQPQQLRYLRQTAGNDAAVVLFCPLVEATADCLTAWRILAALFGPRFFQQLRVEKNLGYVVTSRFHQAAGIAGILFAIQSPETSVAAIRNHLGTFIDEVGSTVAGIKTNTLAEKSLMLRSEITPRGGVGAEQARQHWLQLRGYAPPVDETSLRALTPDMLYHYYQRLNQERQRWWWLDNGA</sequence>
<keyword evidence="4" id="KW-0378">Hydrolase</keyword>
<name>A0A443IAH5_9GAMM</name>
<dbReference type="GO" id="GO:0008270">
    <property type="term" value="F:zinc ion binding"/>
    <property type="evidence" value="ECO:0007669"/>
    <property type="project" value="InterPro"/>
</dbReference>
<evidence type="ECO:0000256" key="5">
    <source>
        <dbReference type="ARBA" id="ARBA00022833"/>
    </source>
</evidence>
<evidence type="ECO:0000256" key="6">
    <source>
        <dbReference type="ARBA" id="ARBA00023049"/>
    </source>
</evidence>
<evidence type="ECO:0000313" key="12">
    <source>
        <dbReference type="Proteomes" id="UP000288794"/>
    </source>
</evidence>
<dbReference type="AlphaFoldDB" id="A0A443IAH5"/>
<gene>
    <name evidence="11" type="ORF">ED28_14970</name>
</gene>
<keyword evidence="6" id="KW-0482">Metalloprotease</keyword>
<evidence type="ECO:0000256" key="4">
    <source>
        <dbReference type="ARBA" id="ARBA00022801"/>
    </source>
</evidence>
<organism evidence="11 12">
    <name type="scientific">[Pantoea] beijingensis</name>
    <dbReference type="NCBI Taxonomy" id="1324864"/>
    <lineage>
        <taxon>Bacteria</taxon>
        <taxon>Pseudomonadati</taxon>
        <taxon>Pseudomonadota</taxon>
        <taxon>Gammaproteobacteria</taxon>
        <taxon>Enterobacterales</taxon>
        <taxon>Erwiniaceae</taxon>
        <taxon>Erwinia</taxon>
    </lineage>
</organism>
<evidence type="ECO:0000256" key="2">
    <source>
        <dbReference type="ARBA" id="ARBA00022670"/>
    </source>
</evidence>
<dbReference type="GO" id="GO:0018189">
    <property type="term" value="P:pyrroloquinoline quinone biosynthetic process"/>
    <property type="evidence" value="ECO:0007669"/>
    <property type="project" value="InterPro"/>
</dbReference>
<dbReference type="NCBIfam" id="TIGR02110">
    <property type="entry name" value="PQQ_syn_pqqF"/>
    <property type="match status" value="1"/>
</dbReference>
<evidence type="ECO:0000259" key="10">
    <source>
        <dbReference type="Pfam" id="PF22456"/>
    </source>
</evidence>
<dbReference type="InterPro" id="IPR054740">
    <property type="entry name" value="PqqF_N_2"/>
</dbReference>
<dbReference type="RefSeq" id="WP_128178851.1">
    <property type="nucleotide sequence ID" value="NZ_CP071409.1"/>
</dbReference>
<accession>A0A443IAH5</accession>
<dbReference type="InterPro" id="IPR050626">
    <property type="entry name" value="Peptidase_M16"/>
</dbReference>
<feature type="domain" description="Coenzyme PQQ synthesis protein F-like C-terminal lobe" evidence="10">
    <location>
        <begin position="661"/>
        <end position="759"/>
    </location>
</feature>
<evidence type="ECO:0000259" key="9">
    <source>
        <dbReference type="Pfam" id="PF22455"/>
    </source>
</evidence>
<proteinExistence type="inferred from homology"/>
<evidence type="ECO:0008006" key="13">
    <source>
        <dbReference type="Google" id="ProtNLM"/>
    </source>
</evidence>
<dbReference type="Gene3D" id="3.30.830.10">
    <property type="entry name" value="Metalloenzyme, LuxS/M16 peptidase-like"/>
    <property type="match status" value="3"/>
</dbReference>
<feature type="domain" description="Coenzyme PQQ synthesis protein F C-terminal lobe" evidence="9">
    <location>
        <begin position="486"/>
        <end position="590"/>
    </location>
</feature>
<dbReference type="GO" id="GO:0006508">
    <property type="term" value="P:proteolysis"/>
    <property type="evidence" value="ECO:0007669"/>
    <property type="project" value="UniProtKB-KW"/>
</dbReference>
<feature type="domain" description="Peptidase M16 N-terminal" evidence="7">
    <location>
        <begin position="17"/>
        <end position="151"/>
    </location>
</feature>
<dbReference type="Proteomes" id="UP000288794">
    <property type="component" value="Unassembled WGS sequence"/>
</dbReference>
<comment type="similarity">
    <text evidence="1">Belongs to the peptidase M16 family.</text>
</comment>
<keyword evidence="2" id="KW-0645">Protease</keyword>
<dbReference type="GO" id="GO:0004222">
    <property type="term" value="F:metalloendopeptidase activity"/>
    <property type="evidence" value="ECO:0007669"/>
    <property type="project" value="InterPro"/>
</dbReference>
<dbReference type="Pfam" id="PF22455">
    <property type="entry name" value="PqqF_C_3"/>
    <property type="match status" value="1"/>
</dbReference>
<dbReference type="InterPro" id="IPR054734">
    <property type="entry name" value="PqqF-like_C_4"/>
</dbReference>
<dbReference type="Pfam" id="PF22454">
    <property type="entry name" value="PQQ_syn_pqqF_N_2"/>
    <property type="match status" value="1"/>
</dbReference>
<reference evidence="11 12" key="1">
    <citation type="submission" date="2014-04" db="EMBL/GenBank/DDBJ databases">
        <title>Draft genome sequence of Pantoea beijingensis strain LMG 27579, an emerging pathogen to Pleurotus eryngii with potential industrial application.</title>
        <authorList>
            <person name="Xu F."/>
            <person name="Liu Y."/>
            <person name="Wang S."/>
            <person name="Yin Y."/>
            <person name="Ma Y."/>
            <person name="Zhao S."/>
            <person name="Rong C."/>
        </authorList>
    </citation>
    <scope>NUCLEOTIDE SEQUENCE [LARGE SCALE GENOMIC DNA]</scope>
    <source>
        <strain evidence="11 12">LMG 27579</strain>
    </source>
</reference>
<dbReference type="InterPro" id="IPR011765">
    <property type="entry name" value="Pept_M16_N"/>
</dbReference>
<dbReference type="Pfam" id="PF22456">
    <property type="entry name" value="PqqF-like_C_4"/>
    <property type="match status" value="1"/>
</dbReference>
<dbReference type="InterPro" id="IPR011844">
    <property type="entry name" value="PQQ_synth_PqqF"/>
</dbReference>
<feature type="domain" description="Coenzyme PQQ synthesis protein F N-terminal lobe" evidence="8">
    <location>
        <begin position="247"/>
        <end position="400"/>
    </location>
</feature>
<comment type="caution">
    <text evidence="11">The sequence shown here is derived from an EMBL/GenBank/DDBJ whole genome shotgun (WGS) entry which is preliminary data.</text>
</comment>
<dbReference type="EMBL" id="JMEE01000039">
    <property type="protein sequence ID" value="RWR01221.1"/>
    <property type="molecule type" value="Genomic_DNA"/>
</dbReference>